<comment type="caution">
    <text evidence="1">The sequence shown here is derived from an EMBL/GenBank/DDBJ whole genome shotgun (WGS) entry which is preliminary data.</text>
</comment>
<keyword evidence="2" id="KW-1185">Reference proteome</keyword>
<evidence type="ECO:0000313" key="1">
    <source>
        <dbReference type="EMBL" id="CAH3174834.1"/>
    </source>
</evidence>
<dbReference type="Proteomes" id="UP001159427">
    <property type="component" value="Unassembled WGS sequence"/>
</dbReference>
<sequence length="100" mass="11666">MMDSVKKTIAVTKNDDEEGECPFTMVASKSEDLSEDDQYVIYRVYHTKTFKDGSHFHRRIIYICDRRGDIVNNVALLQCRFEEEERDFDLKPHGNSKDGS</sequence>
<accession>A0ABN8R663</accession>
<evidence type="ECO:0000313" key="2">
    <source>
        <dbReference type="Proteomes" id="UP001159427"/>
    </source>
</evidence>
<reference evidence="1 2" key="1">
    <citation type="submission" date="2022-05" db="EMBL/GenBank/DDBJ databases">
        <authorList>
            <consortium name="Genoscope - CEA"/>
            <person name="William W."/>
        </authorList>
    </citation>
    <scope>NUCLEOTIDE SEQUENCE [LARGE SCALE GENOMIC DNA]</scope>
</reference>
<protein>
    <submittedName>
        <fullName evidence="1">Uncharacterized protein</fullName>
    </submittedName>
</protein>
<dbReference type="EMBL" id="CALNXI010001682">
    <property type="protein sequence ID" value="CAH3174834.1"/>
    <property type="molecule type" value="Genomic_DNA"/>
</dbReference>
<organism evidence="1 2">
    <name type="scientific">Porites evermanni</name>
    <dbReference type="NCBI Taxonomy" id="104178"/>
    <lineage>
        <taxon>Eukaryota</taxon>
        <taxon>Metazoa</taxon>
        <taxon>Cnidaria</taxon>
        <taxon>Anthozoa</taxon>
        <taxon>Hexacorallia</taxon>
        <taxon>Scleractinia</taxon>
        <taxon>Fungiina</taxon>
        <taxon>Poritidae</taxon>
        <taxon>Porites</taxon>
    </lineage>
</organism>
<gene>
    <name evidence="1" type="ORF">PEVE_00009774</name>
</gene>
<proteinExistence type="predicted"/>
<name>A0ABN8R663_9CNID</name>